<name>A0A0C3G4L3_PILCF</name>
<feature type="compositionally biased region" description="Low complexity" evidence="1">
    <location>
        <begin position="10"/>
        <end position="25"/>
    </location>
</feature>
<gene>
    <name evidence="2" type="ORF">PILCRDRAFT_65008</name>
</gene>
<feature type="region of interest" description="Disordered" evidence="1">
    <location>
        <begin position="1"/>
        <end position="35"/>
    </location>
</feature>
<protein>
    <submittedName>
        <fullName evidence="2">Uncharacterized protein</fullName>
    </submittedName>
</protein>
<dbReference type="HOGENOM" id="CLU_129979_0_0_1"/>
<feature type="compositionally biased region" description="Basic and acidic residues" evidence="1">
    <location>
        <begin position="112"/>
        <end position="123"/>
    </location>
</feature>
<reference evidence="2 3" key="1">
    <citation type="submission" date="2014-04" db="EMBL/GenBank/DDBJ databases">
        <authorList>
            <consortium name="DOE Joint Genome Institute"/>
            <person name="Kuo A."/>
            <person name="Tarkka M."/>
            <person name="Buscot F."/>
            <person name="Kohler A."/>
            <person name="Nagy L.G."/>
            <person name="Floudas D."/>
            <person name="Copeland A."/>
            <person name="Barry K.W."/>
            <person name="Cichocki N."/>
            <person name="Veneault-Fourrey C."/>
            <person name="LaButti K."/>
            <person name="Lindquist E.A."/>
            <person name="Lipzen A."/>
            <person name="Lundell T."/>
            <person name="Morin E."/>
            <person name="Murat C."/>
            <person name="Sun H."/>
            <person name="Tunlid A."/>
            <person name="Henrissat B."/>
            <person name="Grigoriev I.V."/>
            <person name="Hibbett D.S."/>
            <person name="Martin F."/>
            <person name="Nordberg H.P."/>
            <person name="Cantor M.N."/>
            <person name="Hua S.X."/>
        </authorList>
    </citation>
    <scope>NUCLEOTIDE SEQUENCE [LARGE SCALE GENOMIC DNA]</scope>
    <source>
        <strain evidence="2 3">F 1598</strain>
    </source>
</reference>
<organism evidence="2 3">
    <name type="scientific">Piloderma croceum (strain F 1598)</name>
    <dbReference type="NCBI Taxonomy" id="765440"/>
    <lineage>
        <taxon>Eukaryota</taxon>
        <taxon>Fungi</taxon>
        <taxon>Dikarya</taxon>
        <taxon>Basidiomycota</taxon>
        <taxon>Agaricomycotina</taxon>
        <taxon>Agaricomycetes</taxon>
        <taxon>Agaricomycetidae</taxon>
        <taxon>Atheliales</taxon>
        <taxon>Atheliaceae</taxon>
        <taxon>Piloderma</taxon>
    </lineage>
</organism>
<feature type="region of interest" description="Disordered" evidence="1">
    <location>
        <begin position="112"/>
        <end position="139"/>
    </location>
</feature>
<dbReference type="EMBL" id="KN832981">
    <property type="protein sequence ID" value="KIM86754.1"/>
    <property type="molecule type" value="Genomic_DNA"/>
</dbReference>
<dbReference type="InParanoid" id="A0A0C3G4L3"/>
<accession>A0A0C3G4L3</accession>
<keyword evidence="3" id="KW-1185">Reference proteome</keyword>
<evidence type="ECO:0000313" key="3">
    <source>
        <dbReference type="Proteomes" id="UP000054166"/>
    </source>
</evidence>
<sequence>MDVDAFPKANTSSSTNNTVDTPNTSISSTGASDGQKRVVAKIIAESFPPFNHQAVAVGPYEEEQKRDIEYNQGELLSVILKTHAWSSSRPAHESEHEAGVLEKDINNLIAKEQEQGRSSESHRLRGSSPSSSSQHSCASLAERTRERLRAFVERVKLALAALTGLGPI</sequence>
<dbReference type="AlphaFoldDB" id="A0A0C3G4L3"/>
<dbReference type="Proteomes" id="UP000054166">
    <property type="component" value="Unassembled WGS sequence"/>
</dbReference>
<evidence type="ECO:0000256" key="1">
    <source>
        <dbReference type="SAM" id="MobiDB-lite"/>
    </source>
</evidence>
<reference evidence="3" key="2">
    <citation type="submission" date="2015-01" db="EMBL/GenBank/DDBJ databases">
        <title>Evolutionary Origins and Diversification of the Mycorrhizal Mutualists.</title>
        <authorList>
            <consortium name="DOE Joint Genome Institute"/>
            <consortium name="Mycorrhizal Genomics Consortium"/>
            <person name="Kohler A."/>
            <person name="Kuo A."/>
            <person name="Nagy L.G."/>
            <person name="Floudas D."/>
            <person name="Copeland A."/>
            <person name="Barry K.W."/>
            <person name="Cichocki N."/>
            <person name="Veneault-Fourrey C."/>
            <person name="LaButti K."/>
            <person name="Lindquist E.A."/>
            <person name="Lipzen A."/>
            <person name="Lundell T."/>
            <person name="Morin E."/>
            <person name="Murat C."/>
            <person name="Riley R."/>
            <person name="Ohm R."/>
            <person name="Sun H."/>
            <person name="Tunlid A."/>
            <person name="Henrissat B."/>
            <person name="Grigoriev I.V."/>
            <person name="Hibbett D.S."/>
            <person name="Martin F."/>
        </authorList>
    </citation>
    <scope>NUCLEOTIDE SEQUENCE [LARGE SCALE GENOMIC DNA]</scope>
    <source>
        <strain evidence="3">F 1598</strain>
    </source>
</reference>
<feature type="compositionally biased region" description="Low complexity" evidence="1">
    <location>
        <begin position="126"/>
        <end position="139"/>
    </location>
</feature>
<dbReference type="OrthoDB" id="3224400at2759"/>
<proteinExistence type="predicted"/>
<evidence type="ECO:0000313" key="2">
    <source>
        <dbReference type="EMBL" id="KIM86754.1"/>
    </source>
</evidence>